<feature type="compositionally biased region" description="Polar residues" evidence="1">
    <location>
        <begin position="28"/>
        <end position="39"/>
    </location>
</feature>
<reference evidence="2 3" key="1">
    <citation type="submission" date="2022-11" db="EMBL/GenBank/DDBJ databases">
        <title>Minimal conservation of predation-associated metabolite biosynthetic gene clusters underscores biosynthetic potential of Myxococcota including descriptions for ten novel species: Archangium lansinium sp. nov., Myxococcus landrumus sp. nov., Nannocystis bai.</title>
        <authorList>
            <person name="Ahearne A."/>
            <person name="Stevens C."/>
            <person name="Phillips K."/>
        </authorList>
    </citation>
    <scope>NUCLEOTIDE SEQUENCE [LARGE SCALE GENOMIC DNA]</scope>
    <source>
        <strain evidence="2 3">MIWBW</strain>
    </source>
</reference>
<dbReference type="RefSeq" id="WP_267536244.1">
    <property type="nucleotide sequence ID" value="NZ_JAPNKA010000001.1"/>
</dbReference>
<sequence length="47" mass="4879">MEETPKLRAGRARSGSRLDGSRPAPATKPSQVDSSTTKPSEAGDASH</sequence>
<dbReference type="Proteomes" id="UP001207654">
    <property type="component" value="Unassembled WGS sequence"/>
</dbReference>
<name>A0ABT4A741_9BACT</name>
<keyword evidence="3" id="KW-1185">Reference proteome</keyword>
<proteinExistence type="predicted"/>
<comment type="caution">
    <text evidence="2">The sequence shown here is derived from an EMBL/GenBank/DDBJ whole genome shotgun (WGS) entry which is preliminary data.</text>
</comment>
<gene>
    <name evidence="2" type="ORF">OV287_23345</name>
</gene>
<protein>
    <submittedName>
        <fullName evidence="2">Uncharacterized protein</fullName>
    </submittedName>
</protein>
<evidence type="ECO:0000313" key="3">
    <source>
        <dbReference type="Proteomes" id="UP001207654"/>
    </source>
</evidence>
<feature type="region of interest" description="Disordered" evidence="1">
    <location>
        <begin position="1"/>
        <end position="47"/>
    </location>
</feature>
<evidence type="ECO:0000313" key="2">
    <source>
        <dbReference type="EMBL" id="MCY1077411.1"/>
    </source>
</evidence>
<accession>A0ABT4A741</accession>
<dbReference type="EMBL" id="JAPNKA010000001">
    <property type="protein sequence ID" value="MCY1077411.1"/>
    <property type="molecule type" value="Genomic_DNA"/>
</dbReference>
<evidence type="ECO:0000256" key="1">
    <source>
        <dbReference type="SAM" id="MobiDB-lite"/>
    </source>
</evidence>
<organism evidence="2 3">
    <name type="scientific">Archangium lansingense</name>
    <dbReference type="NCBI Taxonomy" id="2995310"/>
    <lineage>
        <taxon>Bacteria</taxon>
        <taxon>Pseudomonadati</taxon>
        <taxon>Myxococcota</taxon>
        <taxon>Myxococcia</taxon>
        <taxon>Myxococcales</taxon>
        <taxon>Cystobacterineae</taxon>
        <taxon>Archangiaceae</taxon>
        <taxon>Archangium</taxon>
    </lineage>
</organism>